<gene>
    <name evidence="2" type="ORF">Ljor_0706</name>
</gene>
<evidence type="ECO:0008006" key="4">
    <source>
        <dbReference type="Google" id="ProtNLM"/>
    </source>
</evidence>
<feature type="transmembrane region" description="Helical" evidence="1">
    <location>
        <begin position="197"/>
        <end position="224"/>
    </location>
</feature>
<dbReference type="EMBL" id="LNYJ01000011">
    <property type="protein sequence ID" value="KTD16400.1"/>
    <property type="molecule type" value="Genomic_DNA"/>
</dbReference>
<comment type="caution">
    <text evidence="2">The sequence shown here is derived from an EMBL/GenBank/DDBJ whole genome shotgun (WGS) entry which is preliminary data.</text>
</comment>
<feature type="transmembrane region" description="Helical" evidence="1">
    <location>
        <begin position="347"/>
        <end position="368"/>
    </location>
</feature>
<evidence type="ECO:0000313" key="3">
    <source>
        <dbReference type="Proteomes" id="UP000055035"/>
    </source>
</evidence>
<protein>
    <recommendedName>
        <fullName evidence="4">Glycosyltransferase RgtA/B/C/D-like domain-containing protein</fullName>
    </recommendedName>
</protein>
<feature type="transmembrane region" description="Helical" evidence="1">
    <location>
        <begin position="168"/>
        <end position="185"/>
    </location>
</feature>
<feature type="transmembrane region" description="Helical" evidence="1">
    <location>
        <begin position="380"/>
        <end position="400"/>
    </location>
</feature>
<keyword evidence="1" id="KW-0812">Transmembrane</keyword>
<keyword evidence="1" id="KW-0472">Membrane</keyword>
<evidence type="ECO:0000256" key="1">
    <source>
        <dbReference type="SAM" id="Phobius"/>
    </source>
</evidence>
<feature type="transmembrane region" description="Helical" evidence="1">
    <location>
        <begin position="429"/>
        <end position="448"/>
    </location>
</feature>
<keyword evidence="1" id="KW-1133">Transmembrane helix</keyword>
<feature type="transmembrane region" description="Helical" evidence="1">
    <location>
        <begin position="109"/>
        <end position="132"/>
    </location>
</feature>
<dbReference type="AlphaFoldDB" id="A0A0W0V8I0"/>
<feature type="transmembrane region" description="Helical" evidence="1">
    <location>
        <begin position="13"/>
        <end position="31"/>
    </location>
</feature>
<name>A0A0W0V8I0_9GAMM</name>
<accession>A0A0W0V8I0</accession>
<organism evidence="2 3">
    <name type="scientific">Legionella jordanis</name>
    <dbReference type="NCBI Taxonomy" id="456"/>
    <lineage>
        <taxon>Bacteria</taxon>
        <taxon>Pseudomonadati</taxon>
        <taxon>Pseudomonadota</taxon>
        <taxon>Gammaproteobacteria</taxon>
        <taxon>Legionellales</taxon>
        <taxon>Legionellaceae</taxon>
        <taxon>Legionella</taxon>
    </lineage>
</organism>
<feature type="transmembrane region" description="Helical" evidence="1">
    <location>
        <begin position="144"/>
        <end position="162"/>
    </location>
</feature>
<feature type="transmembrane region" description="Helical" evidence="1">
    <location>
        <begin position="265"/>
        <end position="287"/>
    </location>
</feature>
<dbReference type="STRING" id="456.Ljor_0706"/>
<sequence length="581" mass="67093">MLMSILSRLIGRINLYSLVILSLFIIFLLNMQPVKQVLQNNYFIYEQDAYMHLEIASNLLENPTWFNHYNPRLNAPWGTSSHAWTMPITALLVSGAWLFSSFLPSASALYLWAFFLPVLFYALAAWAMLWSIEELQPSFRQKCFVLLAFLLNPFMNSFFLALRVDYDFFLIFLSIVYWGYLLRLIRNDNNFLAVKAAVIASLAMWTSLSFSLPLFIGLAFLLWASLVQKNLNGKTVLIFLFAISLCLLIIIPLEQQPVFNITHDIVSIVHLLFFLLLTLALAAYLLFFQNKTFGLQLLFFTITICFIFATENALFPGFFLGPYNQIDGYLLQHFFPNLSEFYSPFNISPSLALSILCQFILGAGYCYYSYLNHELNRYTLFIFWSALGTTLLTCYMYRWIEFAVPVNILLLSFLIKDLNNVPTLLKNTLVIFIALLPAFILAIAPNFVSVDKQICEKQFYRMLQQGFLNQAQFNQNKILFAHSNFGPLLLYYTKYSIVGTNDHQNPQGLKDSIRFYHSDADTARDILLKRNVDMVLLCPSGYPTHFNPDQTTWLKSMALPHEYSAWRLYELKTTPHFSASP</sequence>
<reference evidence="2 3" key="1">
    <citation type="submission" date="2015-11" db="EMBL/GenBank/DDBJ databases">
        <title>Genomic analysis of 38 Legionella species identifies large and diverse effector repertoires.</title>
        <authorList>
            <person name="Burstein D."/>
            <person name="Amaro F."/>
            <person name="Zusman T."/>
            <person name="Lifshitz Z."/>
            <person name="Cohen O."/>
            <person name="Gilbert J.A."/>
            <person name="Pupko T."/>
            <person name="Shuman H.A."/>
            <person name="Segal G."/>
        </authorList>
    </citation>
    <scope>NUCLEOTIDE SEQUENCE [LARGE SCALE GENOMIC DNA]</scope>
    <source>
        <strain evidence="2 3">BL-540</strain>
    </source>
</reference>
<dbReference type="Proteomes" id="UP000055035">
    <property type="component" value="Unassembled WGS sequence"/>
</dbReference>
<feature type="transmembrane region" description="Helical" evidence="1">
    <location>
        <begin position="83"/>
        <end position="103"/>
    </location>
</feature>
<proteinExistence type="predicted"/>
<keyword evidence="3" id="KW-1185">Reference proteome</keyword>
<feature type="transmembrane region" description="Helical" evidence="1">
    <location>
        <begin position="293"/>
        <end position="310"/>
    </location>
</feature>
<feature type="transmembrane region" description="Helical" evidence="1">
    <location>
        <begin position="236"/>
        <end position="253"/>
    </location>
</feature>
<evidence type="ECO:0000313" key="2">
    <source>
        <dbReference type="EMBL" id="KTD16400.1"/>
    </source>
</evidence>
<dbReference type="PATRIC" id="fig|456.5.peg.747"/>